<geneLocation type="plasmid" evidence="1">
    <name>pR1SE2</name>
</geneLocation>
<proteinExistence type="predicted"/>
<accession>A0A220SX13</accession>
<organism evidence="1">
    <name type="scientific">Halorubrum lacusprofundi</name>
    <dbReference type="NCBI Taxonomy" id="2247"/>
    <lineage>
        <taxon>Archaea</taxon>
        <taxon>Methanobacteriati</taxon>
        <taxon>Methanobacteriota</taxon>
        <taxon>Stenosarchaea group</taxon>
        <taxon>Halobacteria</taxon>
        <taxon>Halobacteriales</taxon>
        <taxon>Haloferacaceae</taxon>
        <taxon>Halorubrum</taxon>
    </lineage>
</organism>
<dbReference type="EMBL" id="KX906370">
    <property type="protein sequence ID" value="ASK38265.1"/>
    <property type="molecule type" value="Genomic_DNA"/>
</dbReference>
<dbReference type="OrthoDB" id="327028at2157"/>
<dbReference type="RefSeq" id="WP_088901279.1">
    <property type="nucleotide sequence ID" value="NZ_JAJNEG010000028.1"/>
</dbReference>
<protein>
    <submittedName>
        <fullName evidence="1">Uncharacterized protein</fullName>
    </submittedName>
</protein>
<sequence length="125" mass="14126">MSEPTDDVAETLFENRSDPRTYRLTLDDERAFEVTTADFEYDPADEYGDGDFRQVIEFRDAPDLDLDDNRYATQQGEIDTVETDDGWGTPVLHAAVQHVEDDDLVGWEYPTLGTIATAEKVTDGE</sequence>
<dbReference type="AlphaFoldDB" id="A0A220SX13"/>
<reference evidence="1" key="1">
    <citation type="submission" date="2016-09" db="EMBL/GenBank/DDBJ databases">
        <title>A plasmid goes viral.</title>
        <authorList>
            <person name="Erdmann S."/>
            <person name="Tschitschko B."/>
            <person name="Cavicchioli R."/>
        </authorList>
    </citation>
    <scope>NUCLEOTIDE SEQUENCE</scope>
    <source>
        <strain evidence="1">HLS1</strain>
        <plasmid evidence="1">pR1SE2</plasmid>
    </source>
</reference>
<evidence type="ECO:0000313" key="1">
    <source>
        <dbReference type="EMBL" id="ASK38265.1"/>
    </source>
</evidence>
<name>A0A220SX13_9EURY</name>
<keyword evidence="1" id="KW-0614">Plasmid</keyword>